<accession>B8DKX2</accession>
<proteinExistence type="predicted"/>
<dbReference type="KEGG" id="dvm:DvMF_0718"/>
<dbReference type="HOGENOM" id="CLU_140904_0_0_7"/>
<gene>
    <name evidence="2" type="ordered locus">DvMF_0718</name>
</gene>
<dbReference type="AlphaFoldDB" id="B8DKX2"/>
<dbReference type="EMBL" id="CP001197">
    <property type="protein sequence ID" value="ACL07675.1"/>
    <property type="molecule type" value="Genomic_DNA"/>
</dbReference>
<organism evidence="2">
    <name type="scientific">Nitratidesulfovibrio vulgaris (strain DSM 19637 / Miyazaki F)</name>
    <name type="common">Desulfovibrio vulgaris</name>
    <dbReference type="NCBI Taxonomy" id="883"/>
    <lineage>
        <taxon>Bacteria</taxon>
        <taxon>Pseudomonadati</taxon>
        <taxon>Thermodesulfobacteriota</taxon>
        <taxon>Desulfovibrionia</taxon>
        <taxon>Desulfovibrionales</taxon>
        <taxon>Desulfovibrionaceae</taxon>
        <taxon>Nitratidesulfovibrio</taxon>
    </lineage>
</organism>
<sequence length="150" mass="16076">MAEPRKKTAHILLTLPGKTPVSLELFPAELWPGQPGAVAGVFRVRQGGRWVRVGGEKYSFLPPAAVGELVARLLGPLTGDAAPAEEPRPELPVGTPVRVANGGRAPDGTLLYDCTRTATQPHQGADGRWYVHVLLFGRGLVQVPVSECRR</sequence>
<evidence type="ECO:0000256" key="1">
    <source>
        <dbReference type="SAM" id="MobiDB-lite"/>
    </source>
</evidence>
<name>B8DKX2_NITV9</name>
<reference evidence="2" key="1">
    <citation type="submission" date="2008-10" db="EMBL/GenBank/DDBJ databases">
        <title>Complete sequence of Desulfovibrio vulgaris str. 'Miyazaki F'.</title>
        <authorList>
            <person name="Lucas S."/>
            <person name="Copeland A."/>
            <person name="Lapidus A."/>
            <person name="Glavina del Rio T."/>
            <person name="Dalin E."/>
            <person name="Tice H."/>
            <person name="Bruce D."/>
            <person name="Goodwin L."/>
            <person name="Pitluck S."/>
            <person name="Sims D."/>
            <person name="Brettin T."/>
            <person name="Detter J.C."/>
            <person name="Han C."/>
            <person name="Larimer F."/>
            <person name="Land M."/>
            <person name="Hauser L."/>
            <person name="Kyrpides N."/>
            <person name="Mikhailova N."/>
            <person name="Hazen T.C."/>
            <person name="Richardson P."/>
        </authorList>
    </citation>
    <scope>NUCLEOTIDE SEQUENCE</scope>
    <source>
        <strain evidence="2">Miyazaki F</strain>
    </source>
</reference>
<dbReference type="eggNOG" id="ENOG5030QRI">
    <property type="taxonomic scope" value="Bacteria"/>
</dbReference>
<feature type="region of interest" description="Disordered" evidence="1">
    <location>
        <begin position="79"/>
        <end position="104"/>
    </location>
</feature>
<dbReference type="OrthoDB" id="5460233at2"/>
<evidence type="ECO:0000313" key="2">
    <source>
        <dbReference type="EMBL" id="ACL07675.1"/>
    </source>
</evidence>
<protein>
    <submittedName>
        <fullName evidence="2">Uncharacterized protein</fullName>
    </submittedName>
</protein>
<dbReference type="STRING" id="883.DvMF_0718"/>